<dbReference type="PANTHER" id="PTHR35011:SF2">
    <property type="entry name" value="2,3-DIKETO-L-GULONATE TRAP TRANSPORTER SMALL PERMEASE PROTEIN YIAM"/>
    <property type="match status" value="1"/>
</dbReference>
<comment type="subunit">
    <text evidence="9">The complex comprises the extracytoplasmic solute receptor protein and the two transmembrane proteins.</text>
</comment>
<dbReference type="RefSeq" id="WP_110401781.1">
    <property type="nucleotide sequence ID" value="NZ_QJJS01000016.1"/>
</dbReference>
<dbReference type="InterPro" id="IPR007387">
    <property type="entry name" value="TRAP_DctQ"/>
</dbReference>
<dbReference type="OrthoDB" id="9791324at2"/>
<evidence type="ECO:0000256" key="2">
    <source>
        <dbReference type="ARBA" id="ARBA00022448"/>
    </source>
</evidence>
<comment type="subcellular location">
    <subcellularLocation>
        <location evidence="1 9">Cell inner membrane</location>
        <topology evidence="1 9">Multi-pass membrane protein</topology>
    </subcellularLocation>
</comment>
<dbReference type="GO" id="GO:0005886">
    <property type="term" value="C:plasma membrane"/>
    <property type="evidence" value="ECO:0007669"/>
    <property type="project" value="UniProtKB-SubCell"/>
</dbReference>
<protein>
    <recommendedName>
        <fullName evidence="9">TRAP transporter small permease protein</fullName>
    </recommendedName>
</protein>
<evidence type="ECO:0000313" key="11">
    <source>
        <dbReference type="EMBL" id="PXW94025.1"/>
    </source>
</evidence>
<feature type="transmembrane region" description="Helical" evidence="9">
    <location>
        <begin position="12"/>
        <end position="39"/>
    </location>
</feature>
<dbReference type="EMBL" id="QJJS01000016">
    <property type="protein sequence ID" value="PXW94025.1"/>
    <property type="molecule type" value="Genomic_DNA"/>
</dbReference>
<keyword evidence="2 9" id="KW-0813">Transport</keyword>
<keyword evidence="3" id="KW-1003">Cell membrane</keyword>
<dbReference type="GO" id="GO:0022857">
    <property type="term" value="F:transmembrane transporter activity"/>
    <property type="evidence" value="ECO:0007669"/>
    <property type="project" value="UniProtKB-UniRule"/>
</dbReference>
<feature type="domain" description="Tripartite ATP-independent periplasmic transporters DctQ component" evidence="10">
    <location>
        <begin position="27"/>
        <end position="156"/>
    </location>
</feature>
<sequence>MFDLSDRLLKHYCRALEVLIAACLAVMVVLVFGNVVLRYAFNSGITVSEEVARWLFVWLTFLGAIVALRERGHLGTDMLVGRLGPLGKKVCLVIGQVLMLYVTWLMATGSWAQAVINWDVQAPVTGASVAVFYAAGVVFAGSTGLILLLDLLRVLTGRLSDDDLVMVQESEDLAQVESHAHDRSTPAR</sequence>
<name>A0A318GXQ3_9BURK</name>
<organism evidence="11 12">
    <name type="scientific">Sphaerotilus hippei</name>
    <dbReference type="NCBI Taxonomy" id="744406"/>
    <lineage>
        <taxon>Bacteria</taxon>
        <taxon>Pseudomonadati</taxon>
        <taxon>Pseudomonadota</taxon>
        <taxon>Betaproteobacteria</taxon>
        <taxon>Burkholderiales</taxon>
        <taxon>Sphaerotilaceae</taxon>
        <taxon>Sphaerotilus</taxon>
    </lineage>
</organism>
<feature type="transmembrane region" description="Helical" evidence="9">
    <location>
        <begin position="127"/>
        <end position="149"/>
    </location>
</feature>
<feature type="transmembrane region" description="Helical" evidence="9">
    <location>
        <begin position="90"/>
        <end position="107"/>
    </location>
</feature>
<dbReference type="InterPro" id="IPR055348">
    <property type="entry name" value="DctQ"/>
</dbReference>
<comment type="function">
    <text evidence="9">Part of the tripartite ATP-independent periplasmic (TRAP) transport system.</text>
</comment>
<accession>A0A318GXQ3</accession>
<proteinExistence type="inferred from homology"/>
<evidence type="ECO:0000256" key="4">
    <source>
        <dbReference type="ARBA" id="ARBA00022519"/>
    </source>
</evidence>
<evidence type="ECO:0000256" key="6">
    <source>
        <dbReference type="ARBA" id="ARBA00022989"/>
    </source>
</evidence>
<keyword evidence="4 9" id="KW-0997">Cell inner membrane</keyword>
<evidence type="ECO:0000256" key="1">
    <source>
        <dbReference type="ARBA" id="ARBA00004429"/>
    </source>
</evidence>
<evidence type="ECO:0000256" key="5">
    <source>
        <dbReference type="ARBA" id="ARBA00022692"/>
    </source>
</evidence>
<dbReference type="PANTHER" id="PTHR35011">
    <property type="entry name" value="2,3-DIKETO-L-GULONATE TRAP TRANSPORTER SMALL PERMEASE PROTEIN YIAM"/>
    <property type="match status" value="1"/>
</dbReference>
<comment type="caution">
    <text evidence="11">The sequence shown here is derived from an EMBL/GenBank/DDBJ whole genome shotgun (WGS) entry which is preliminary data.</text>
</comment>
<reference evidence="11 12" key="1">
    <citation type="submission" date="2018-05" db="EMBL/GenBank/DDBJ databases">
        <title>Genomic Encyclopedia of Type Strains, Phase IV (KMG-IV): sequencing the most valuable type-strain genomes for metagenomic binning, comparative biology and taxonomic classification.</title>
        <authorList>
            <person name="Goeker M."/>
        </authorList>
    </citation>
    <scope>NUCLEOTIDE SEQUENCE [LARGE SCALE GENOMIC DNA]</scope>
    <source>
        <strain evidence="11 12">DSM 566</strain>
    </source>
</reference>
<keyword evidence="12" id="KW-1185">Reference proteome</keyword>
<keyword evidence="7 9" id="KW-0472">Membrane</keyword>
<gene>
    <name evidence="11" type="ORF">C7444_11658</name>
</gene>
<evidence type="ECO:0000256" key="9">
    <source>
        <dbReference type="RuleBase" id="RU369079"/>
    </source>
</evidence>
<keyword evidence="6 9" id="KW-1133">Transmembrane helix</keyword>
<evidence type="ECO:0000256" key="3">
    <source>
        <dbReference type="ARBA" id="ARBA00022475"/>
    </source>
</evidence>
<evidence type="ECO:0000256" key="8">
    <source>
        <dbReference type="ARBA" id="ARBA00038436"/>
    </source>
</evidence>
<dbReference type="Proteomes" id="UP000247811">
    <property type="component" value="Unassembled WGS sequence"/>
</dbReference>
<evidence type="ECO:0000313" key="12">
    <source>
        <dbReference type="Proteomes" id="UP000247811"/>
    </source>
</evidence>
<feature type="transmembrane region" description="Helical" evidence="9">
    <location>
        <begin position="51"/>
        <end position="69"/>
    </location>
</feature>
<keyword evidence="5 9" id="KW-0812">Transmembrane</keyword>
<dbReference type="Pfam" id="PF04290">
    <property type="entry name" value="DctQ"/>
    <property type="match status" value="1"/>
</dbReference>
<evidence type="ECO:0000256" key="7">
    <source>
        <dbReference type="ARBA" id="ARBA00023136"/>
    </source>
</evidence>
<evidence type="ECO:0000259" key="10">
    <source>
        <dbReference type="Pfam" id="PF04290"/>
    </source>
</evidence>
<dbReference type="GO" id="GO:0015740">
    <property type="term" value="P:C4-dicarboxylate transport"/>
    <property type="evidence" value="ECO:0007669"/>
    <property type="project" value="TreeGrafter"/>
</dbReference>
<dbReference type="AlphaFoldDB" id="A0A318GXQ3"/>
<comment type="similarity">
    <text evidence="8 9">Belongs to the TRAP transporter small permease family.</text>
</comment>